<keyword evidence="3" id="KW-0597">Phosphoprotein</keyword>
<dbReference type="InterPro" id="IPR002539">
    <property type="entry name" value="MaoC-like_dom"/>
</dbReference>
<dbReference type="InterPro" id="IPR014030">
    <property type="entry name" value="Ketoacyl_synth_N"/>
</dbReference>
<dbReference type="SUPFAM" id="SSF53901">
    <property type="entry name" value="Thiolase-like"/>
    <property type="match status" value="2"/>
</dbReference>
<evidence type="ECO:0000313" key="10">
    <source>
        <dbReference type="EMBL" id="AJK67922.1"/>
    </source>
</evidence>
<dbReference type="Pfam" id="PF08354">
    <property type="entry name" value="Fas1-AflB-like_hel"/>
    <property type="match status" value="1"/>
</dbReference>
<dbReference type="InterPro" id="IPR001227">
    <property type="entry name" value="Ac_transferase_dom_sf"/>
</dbReference>
<dbReference type="PRINTS" id="PR01483">
    <property type="entry name" value="FASYNTHASE"/>
</dbReference>
<dbReference type="Pfam" id="PF01575">
    <property type="entry name" value="MaoC_dehydratas"/>
    <property type="match status" value="1"/>
</dbReference>
<dbReference type="GO" id="GO:0005835">
    <property type="term" value="C:fatty acid synthase complex"/>
    <property type="evidence" value="ECO:0007669"/>
    <property type="project" value="InterPro"/>
</dbReference>
<dbReference type="PANTHER" id="PTHR10982:SF21">
    <property type="entry name" value="FATTY ACID SYNTHASE SUBUNIT BETA"/>
    <property type="match status" value="1"/>
</dbReference>
<dbReference type="GO" id="GO:0004315">
    <property type="term" value="F:3-oxoacyl-[acyl-carrier-protein] synthase activity"/>
    <property type="evidence" value="ECO:0007669"/>
    <property type="project" value="InterPro"/>
</dbReference>
<dbReference type="SMART" id="SM00827">
    <property type="entry name" value="PKS_AT"/>
    <property type="match status" value="1"/>
</dbReference>
<dbReference type="Gene3D" id="3.90.25.70">
    <property type="match status" value="1"/>
</dbReference>
<dbReference type="Gene3D" id="3.40.50.720">
    <property type="entry name" value="NAD(P)-binding Rossmann-like Domain"/>
    <property type="match status" value="1"/>
</dbReference>
<dbReference type="InterPro" id="IPR014043">
    <property type="entry name" value="Acyl_transferase_dom"/>
</dbReference>
<keyword evidence="4" id="KW-0808">Transferase</keyword>
<dbReference type="Proteomes" id="UP000031928">
    <property type="component" value="Chromosome"/>
</dbReference>
<dbReference type="Pfam" id="PF22690">
    <property type="entry name" value="FAS_AT_central"/>
    <property type="match status" value="1"/>
</dbReference>
<keyword evidence="6" id="KW-0521">NADP</keyword>
<evidence type="ECO:0000256" key="8">
    <source>
        <dbReference type="SAM" id="MobiDB-lite"/>
    </source>
</evidence>
<comment type="similarity">
    <text evidence="1">Belongs to the enoyl-CoA hydratase/isomerase family.</text>
</comment>
<dbReference type="FunFam" id="3.40.366.10:FF:000009">
    <property type="entry name" value="Fatty acid synthase Fas"/>
    <property type="match status" value="1"/>
</dbReference>
<dbReference type="InterPro" id="IPR003965">
    <property type="entry name" value="Fatty_acid_synthase"/>
</dbReference>
<dbReference type="PROSITE" id="PS00606">
    <property type="entry name" value="KS3_1"/>
    <property type="match status" value="1"/>
</dbReference>
<dbReference type="GO" id="GO:0016787">
    <property type="term" value="F:hydrolase activity"/>
    <property type="evidence" value="ECO:0007669"/>
    <property type="project" value="UniProtKB-KW"/>
</dbReference>
<reference evidence="10 11" key="1">
    <citation type="submission" date="2014-05" db="EMBL/GenBank/DDBJ databases">
        <title>Complete genome sequence of Corynebacterium marinum DSM 44953.</title>
        <authorList>
            <person name="Schaffert L."/>
            <person name="Albersmeier A."/>
            <person name="Kalinowski J."/>
            <person name="Ruckert C."/>
        </authorList>
    </citation>
    <scope>NUCLEOTIDE SEQUENCE [LARGE SCALE GENOMIC DNA]</scope>
    <source>
        <strain evidence="10 11">DSM 44953</strain>
    </source>
</reference>
<dbReference type="OrthoDB" id="4746285at2"/>
<dbReference type="InterPro" id="IPR016035">
    <property type="entry name" value="Acyl_Trfase/lysoPLipase"/>
</dbReference>
<dbReference type="Pfam" id="PF18094">
    <property type="entry name" value="DNA_pol_B_N"/>
    <property type="match status" value="1"/>
</dbReference>
<dbReference type="Gene3D" id="3.40.47.10">
    <property type="match status" value="1"/>
</dbReference>
<evidence type="ECO:0000256" key="1">
    <source>
        <dbReference type="ARBA" id="ARBA00005254"/>
    </source>
</evidence>
<dbReference type="Pfam" id="PF00109">
    <property type="entry name" value="ketoacyl-synt"/>
    <property type="match status" value="1"/>
</dbReference>
<feature type="region of interest" description="Disordered" evidence="8">
    <location>
        <begin position="1662"/>
        <end position="1708"/>
    </location>
</feature>
<dbReference type="InterPro" id="IPR055118">
    <property type="entry name" value="FAS-like_AT_central"/>
</dbReference>
<evidence type="ECO:0000259" key="9">
    <source>
        <dbReference type="PROSITE" id="PS52004"/>
    </source>
</evidence>
<keyword evidence="7" id="KW-0560">Oxidoreductase</keyword>
<dbReference type="InterPro" id="IPR036291">
    <property type="entry name" value="NAD(P)-bd_dom_sf"/>
</dbReference>
<dbReference type="EMBL" id="CP007790">
    <property type="protein sequence ID" value="AJK67922.1"/>
    <property type="molecule type" value="Genomic_DNA"/>
</dbReference>
<name>A0A0B6TDC3_9CORY</name>
<dbReference type="GO" id="GO:0006633">
    <property type="term" value="P:fatty acid biosynthetic process"/>
    <property type="evidence" value="ECO:0007669"/>
    <property type="project" value="InterPro"/>
</dbReference>
<dbReference type="HOGENOM" id="CLU_000114_7_0_11"/>
<dbReference type="SUPFAM" id="SSF52151">
    <property type="entry name" value="FabD/lysophospholipase-like"/>
    <property type="match status" value="2"/>
</dbReference>
<dbReference type="SMART" id="SM00825">
    <property type="entry name" value="PKS_KS"/>
    <property type="match status" value="1"/>
</dbReference>
<accession>A0A0B6TDC3</accession>
<evidence type="ECO:0000313" key="11">
    <source>
        <dbReference type="Proteomes" id="UP000031928"/>
    </source>
</evidence>
<keyword evidence="5" id="KW-0378">Hydrolase</keyword>
<dbReference type="PROSITE" id="PS52004">
    <property type="entry name" value="KS3_2"/>
    <property type="match status" value="1"/>
</dbReference>
<protein>
    <submittedName>
        <fullName evidence="10">Putative fatty acid synthase</fullName>
    </submittedName>
</protein>
<gene>
    <name evidence="10" type="ORF">B840_01450</name>
</gene>
<dbReference type="SUPFAM" id="SSF51735">
    <property type="entry name" value="NAD(P)-binding Rossmann-fold domains"/>
    <property type="match status" value="1"/>
</dbReference>
<dbReference type="InterPro" id="IPR047224">
    <property type="entry name" value="FAS_alpha_su_C"/>
</dbReference>
<dbReference type="CDD" id="cd00828">
    <property type="entry name" value="elong_cond_enzymes"/>
    <property type="match status" value="1"/>
</dbReference>
<evidence type="ECO:0000256" key="2">
    <source>
        <dbReference type="ARBA" id="ARBA00022450"/>
    </source>
</evidence>
<dbReference type="SUPFAM" id="SSF54637">
    <property type="entry name" value="Thioesterase/thiol ester dehydrase-isomerase"/>
    <property type="match status" value="1"/>
</dbReference>
<dbReference type="Gene3D" id="3.30.70.2430">
    <property type="match status" value="1"/>
</dbReference>
<proteinExistence type="inferred from homology"/>
<dbReference type="InterPro" id="IPR020841">
    <property type="entry name" value="PKS_Beta-ketoAc_synthase_dom"/>
</dbReference>
<dbReference type="Gene3D" id="3.20.20.70">
    <property type="entry name" value="Aldolase class I"/>
    <property type="match status" value="1"/>
</dbReference>
<dbReference type="RefSeq" id="WP_042620643.1">
    <property type="nucleotide sequence ID" value="NZ_CP007790.1"/>
</dbReference>
<evidence type="ECO:0000256" key="7">
    <source>
        <dbReference type="ARBA" id="ARBA00023002"/>
    </source>
</evidence>
<feature type="domain" description="Ketosynthase family 3 (KS3)" evidence="9">
    <location>
        <begin position="2467"/>
        <end position="2920"/>
    </location>
</feature>
<dbReference type="GO" id="GO:0004318">
    <property type="term" value="F:enoyl-[acyl-carrier-protein] reductase (NADH) activity"/>
    <property type="evidence" value="ECO:0007669"/>
    <property type="project" value="InterPro"/>
</dbReference>
<dbReference type="Pfam" id="PF00698">
    <property type="entry name" value="Acyl_transf_1"/>
    <property type="match status" value="1"/>
</dbReference>
<dbReference type="PANTHER" id="PTHR10982">
    <property type="entry name" value="MALONYL COA-ACYL CARRIER PROTEIN TRANSACYLASE"/>
    <property type="match status" value="1"/>
</dbReference>
<dbReference type="KEGG" id="cmq:B840_01450"/>
<dbReference type="Gene3D" id="3.10.129.10">
    <property type="entry name" value="Hotdog Thioesterase"/>
    <property type="match status" value="1"/>
</dbReference>
<dbReference type="InterPro" id="IPR018201">
    <property type="entry name" value="Ketoacyl_synth_AS"/>
</dbReference>
<organism evidence="10 11">
    <name type="scientific">Corynebacterium marinum DSM 44953</name>
    <dbReference type="NCBI Taxonomy" id="1224162"/>
    <lineage>
        <taxon>Bacteria</taxon>
        <taxon>Bacillati</taxon>
        <taxon>Actinomycetota</taxon>
        <taxon>Actinomycetes</taxon>
        <taxon>Mycobacteriales</taxon>
        <taxon>Corynebacteriaceae</taxon>
        <taxon>Corynebacterium</taxon>
    </lineage>
</organism>
<dbReference type="Gene3D" id="1.20.930.70">
    <property type="match status" value="1"/>
</dbReference>
<dbReference type="Gene3D" id="3.40.366.10">
    <property type="entry name" value="Malonyl-Coenzyme A Acyl Carrier Protein, domain 2"/>
    <property type="match status" value="3"/>
</dbReference>
<evidence type="ECO:0000256" key="4">
    <source>
        <dbReference type="ARBA" id="ARBA00022679"/>
    </source>
</evidence>
<dbReference type="InterPro" id="IPR014031">
    <property type="entry name" value="Ketoacyl_synth_C"/>
</dbReference>
<keyword evidence="11" id="KW-1185">Reference proteome</keyword>
<dbReference type="InterPro" id="IPR050830">
    <property type="entry name" value="Fungal_FAS"/>
</dbReference>
<keyword evidence="2" id="KW-0596">Phosphopantetheine</keyword>
<dbReference type="InterPro" id="IPR029069">
    <property type="entry name" value="HotDog_dom_sf"/>
</dbReference>
<evidence type="ECO:0000256" key="3">
    <source>
        <dbReference type="ARBA" id="ARBA00022553"/>
    </source>
</evidence>
<evidence type="ECO:0000256" key="5">
    <source>
        <dbReference type="ARBA" id="ARBA00022801"/>
    </source>
</evidence>
<dbReference type="STRING" id="1224162.B840_01450"/>
<dbReference type="InterPro" id="IPR013565">
    <property type="entry name" value="Fas1/AflB-like_central"/>
</dbReference>
<dbReference type="InterPro" id="IPR016039">
    <property type="entry name" value="Thiolase-like"/>
</dbReference>
<dbReference type="InterPro" id="IPR013785">
    <property type="entry name" value="Aldolase_TIM"/>
</dbReference>
<dbReference type="SUPFAM" id="SSF51412">
    <property type="entry name" value="Inosine monophosphate dehydrogenase (IMPDH)"/>
    <property type="match status" value="1"/>
</dbReference>
<dbReference type="Pfam" id="PF02801">
    <property type="entry name" value="Ketoacyl-synt_C"/>
    <property type="match status" value="1"/>
</dbReference>
<evidence type="ECO:0000256" key="6">
    <source>
        <dbReference type="ARBA" id="ARBA00022857"/>
    </source>
</evidence>
<dbReference type="GO" id="GO:0004312">
    <property type="term" value="F:fatty acid synthase activity"/>
    <property type="evidence" value="ECO:0007669"/>
    <property type="project" value="InterPro"/>
</dbReference>
<sequence length="3001" mass="317575">MPLIPLLSLDRPALLFSGQGSPWQSTLADAASVRPAGERLRRLLQAARTATGPVAREISSTTPGSLERLAQLIEPHADAAPRAMDTLPAVSVPGIVLGQIAALDHLRDLGGHLAEGPMFGHSQGSLGVAAARHPEQALAFAVLLGTALSRVGGSGDPRPRMLSVRGVERAVVEKHAGAAHLAVINGPRHHVLSGSPAELTAARAGIARAADAHNDRIEAREFGGDELAPAFTELPVAAPFHHPGMRPAADLAVEWAKRCGIDLGEYSIRELADSILVETHDWPDQVQRLVAEGTRHVLSLDGGLSRLTAPLLAGTGIALVPAASAAERDRLATPGSELPTAADYADFTPRLIRLPDGRTRTQTRFSAVTGLSPIMLGGMTPTTADAGIVAAAANAGYWTELAGGGMYSDEVFTRHKDRLVEQLEPGRTAQFNTMFFDRFLWNLQFGQSRIVPKARAAGAPFNGVTISAGIPEIEEATELLAQLHADGFPHIALKPGTAKQIRDTLKIAAANPGSDILMQIEDGHAGGHHSWTDLDDMLMQTYAEIRRHPNVLLAVGGGIHSPERAAEYLTGSWSQKYDLPEMPVDAVFIGTVAMATKEASATDSVKELLVNTRGVRTDENDGWVSRGSGTHGAASSQSHLLADIHELDNSFAAASRFITSLDFSEYDSRRDEIIEVLSRTSKPYFGDVETMTYAQWVNRFVELAHPFVDPTWDDRFLDLLHRVEARLHEADHGEIATLFPTMESADDAPAAAARLLAAYPQAHELQVSPRDAAWWINLNRKHVKPMPWVPALDGDLPVWFGKDTLWQAQDERYTADQVRIIPGPVAVAGITRKNEPVADLLGRFEDCTTRALENAGAQPQEQYSRLADARDAAEYIKAAPTIVWHGHLMANPAHEMDGEAYDLVQDSEGLWSVRINADSYWDDLPEEQRPFYVREVTIPLDLPDSVATGASPVVSEERLPDSVFALLEGLAGVGSTSENGDRITAMPRIVEGSESAHAPFGVAEYSFTFAPELLSAHTAVTGAALSAVEPGTPDVLVGPCWPAIYTALGSGRLADGYPVIEGLLNAVHLNHVVDLRVPLEELADGRTIDVTSRCTGIAESSSGRIVTVELELFSAGELVATQMQRFAIRGRAAGTEMPTPAPEWGGGKSAAKVVPTPRSFIDRTVVTAPSDMTPFALVSGDYNPIHTSTNSARLVNLQAPLVHGMWLSATAQHLAGRHGTVVGWTYSMYGMVQLDDAVEVTVERVGRKGIHNAFEVTCRIDGEVVSVGQALMAQPRTAYVYPGQGIQAVGMGAGDRGASVAAREIWNRAEQHTRAELGFSIRRIVDENPTELTVRGTTFRHPAGVLHLTQFTQVALAVVAYAQTGRLREADALGSNSMYAGHSLGEYTALASLGNIFDLESVIDVVYSRGSAMGTLVERDEHGRSDFGMGALRPNMIGVSGGQVEDYVAQVAQDTGEFLQIVNYNIEGQQYSIAGSRAGLAALAERAGAVHPRAFVTVPGIDVPFHSSVLRPGVPAFAEKLDELLPAELDLDALVGRYVPNLVARPFELSDDFIEAIRREAPSERLAGKQVSDFASDNELARTLLIELLSWQFASPVRWIETQELLFGEVDQIIEVGLAASPTLTNLAQRSMAVAGIDLPVFNVERDQDQVMLADVQAAPAVDDAAEGTETPVSAPAEAAAAAPAEPAASPAPTAPAAPAASSGGSGADAPDLAFTAAEAIMVLFAFQNKIRLDQINDSDTVEELTNGVSSRRNQLLMDMSAEIGVPAIDGASEADVAVLRERVKTAAPGYSPFGTVLGEAVTARLRQLTGASGYKPAHVRERVTGAWSLPASWAGHVEAEILLGSREEDSVRGGTLATVPTSASSKAEVDALIDAAVQAVAARHGISVSLSGGGTGGGGGVVDSAALSAYADTVTGPDGVLATAARAVLDQLGLAPAVEEHATPDTTVLETVEAELGTGWVDLVAPSFDASRAVLFDDRWASAREDLARVAVGQKDLSMERFTGTGETVAAQARWYVGNGAADPALLGRIAEAAVDKHDGEYAGDIALVTGAAPGSIATALVERLLEGGATVIMTASRVSQARKEFARRLYAAHASADAALWLVPANLSSYRDIDALVDWIGSEQKESVGNEVKIIKPALTPTLAFPFAAPSVSGSLADAGPAAENQTRLLLWSVERTIARLSELAQKSVDTRTHVVLPGSPNRGMFGGDGAYAEVKSALDAILAKWSSEAGWPAGVTLAQARIGWVSGTHLMGGNDALIPAAEAAGVHVWTPEEISSELMALASAETRARAAGVPVEADLTGGLGSSAVSISELADQARADSAAHTPGGEDGADDAATISALPNLGNPAQARGAEVGEVTADLADMVVVAGVGEVSSWGSGRTRFEAEYGIQRDGTVDLTAAGVLELAWMTGLVEWAEDPTPAWYGADGQAIAEEDIYERFRDEVVARSGVRTLTDKYHLVDQGSIDLTQVFLDRDITFTVATEAEARDILDADPEKTVIAETDGEWMVTRRQGATAHVPRRATLSRTVAGQMPDDFDPAKWGIPEHMIDSLDRMATWNLVTAVDAFINAGFSPTELLQHIHPLDVGTTQGTGIGGMESLHKVFVSRFLGEERPSDILQESLPNVVAAHTMQSLLGGYGSMIHPIGACATAAVSIEEGVDKIRLGKADFVIAGGIDDVQVESLAGFGDMNATAETKTMTDKGIHERFISRANDRRRGGFLEAEGGGTVLLVRGSVAAEMGLPVHAVVAHAASYGDGAHTSIPAPGLGVLGAGRGRERSKLARSLKSLGLSPDDVSVLSKHDTSTNANDPNESELHSLLWPAIGRHPDKPMYVISQKTLTGHSKAGAALFQTGGLMDVLRTGRLPQNASLDCVDPLIAPKAKNLVWLREPLDLGEGAVKAAALTSLGFGHVGALVVYAHPAAFEAAVANAGLDVNAWRERATGRLRAGSARMQAGMIGRAPLFTQIEGRRFPDTGAHEAEINLLLSEDVRLGADGVYPSA</sequence>